<dbReference type="Pfam" id="PF00512">
    <property type="entry name" value="HisKA"/>
    <property type="match status" value="1"/>
</dbReference>
<dbReference type="InterPro" id="IPR001789">
    <property type="entry name" value="Sig_transdc_resp-reg_receiver"/>
</dbReference>
<dbReference type="PROSITE" id="PS50109">
    <property type="entry name" value="HIS_KIN"/>
    <property type="match status" value="1"/>
</dbReference>
<dbReference type="NCBIfam" id="TIGR00229">
    <property type="entry name" value="sensory_box"/>
    <property type="match status" value="1"/>
</dbReference>
<dbReference type="SMART" id="SM00448">
    <property type="entry name" value="REC"/>
    <property type="match status" value="1"/>
</dbReference>
<dbReference type="AlphaFoldDB" id="A0A918KMU6"/>
<evidence type="ECO:0000256" key="12">
    <source>
        <dbReference type="PROSITE-ProRule" id="PRU00110"/>
    </source>
</evidence>
<dbReference type="SUPFAM" id="SSF47384">
    <property type="entry name" value="Homodimeric domain of signal transducing histidine kinase"/>
    <property type="match status" value="1"/>
</dbReference>
<keyword evidence="11" id="KW-0472">Membrane</keyword>
<dbReference type="SUPFAM" id="SSF52172">
    <property type="entry name" value="CheY-like"/>
    <property type="match status" value="1"/>
</dbReference>
<evidence type="ECO:0000259" key="15">
    <source>
        <dbReference type="PROSITE" id="PS50110"/>
    </source>
</evidence>
<organism evidence="19 20">
    <name type="scientific">Litorimonas cladophorae</name>
    <dbReference type="NCBI Taxonomy" id="1220491"/>
    <lineage>
        <taxon>Bacteria</taxon>
        <taxon>Pseudomonadati</taxon>
        <taxon>Pseudomonadota</taxon>
        <taxon>Alphaproteobacteria</taxon>
        <taxon>Maricaulales</taxon>
        <taxon>Robiginitomaculaceae</taxon>
    </lineage>
</organism>
<evidence type="ECO:0000256" key="7">
    <source>
        <dbReference type="ARBA" id="ARBA00022741"/>
    </source>
</evidence>
<dbReference type="Pfam" id="PF01627">
    <property type="entry name" value="Hpt"/>
    <property type="match status" value="1"/>
</dbReference>
<evidence type="ECO:0000256" key="3">
    <source>
        <dbReference type="ARBA" id="ARBA00012438"/>
    </source>
</evidence>
<dbReference type="InterPro" id="IPR035965">
    <property type="entry name" value="PAS-like_dom_sf"/>
</dbReference>
<evidence type="ECO:0000256" key="5">
    <source>
        <dbReference type="ARBA" id="ARBA00022553"/>
    </source>
</evidence>
<dbReference type="SUPFAM" id="SSF47226">
    <property type="entry name" value="Histidine-containing phosphotransfer domain, HPT domain"/>
    <property type="match status" value="1"/>
</dbReference>
<keyword evidence="20" id="KW-1185">Reference proteome</keyword>
<keyword evidence="6" id="KW-0812">Transmembrane</keyword>
<accession>A0A918KMU6</accession>
<dbReference type="PRINTS" id="PR00344">
    <property type="entry name" value="BCTRLSENSOR"/>
</dbReference>
<dbReference type="GO" id="GO:0000155">
    <property type="term" value="F:phosphorelay sensor kinase activity"/>
    <property type="evidence" value="ECO:0007669"/>
    <property type="project" value="InterPro"/>
</dbReference>
<dbReference type="SMART" id="SM00388">
    <property type="entry name" value="HisKA"/>
    <property type="match status" value="1"/>
</dbReference>
<dbReference type="Gene3D" id="3.30.565.10">
    <property type="entry name" value="Histidine kinase-like ATPase, C-terminal domain"/>
    <property type="match status" value="1"/>
</dbReference>
<dbReference type="CDD" id="cd16922">
    <property type="entry name" value="HATPase_EvgS-ArcB-TorS-like"/>
    <property type="match status" value="1"/>
</dbReference>
<feature type="domain" description="PAC" evidence="17">
    <location>
        <begin position="121"/>
        <end position="171"/>
    </location>
</feature>
<feature type="domain" description="HPt" evidence="18">
    <location>
        <begin position="579"/>
        <end position="680"/>
    </location>
</feature>
<comment type="caution">
    <text evidence="19">The sequence shown here is derived from an EMBL/GenBank/DDBJ whole genome shotgun (WGS) entry which is preliminary data.</text>
</comment>
<dbReference type="InterPro" id="IPR036641">
    <property type="entry name" value="HPT_dom_sf"/>
</dbReference>
<dbReference type="SMART" id="SM00091">
    <property type="entry name" value="PAS"/>
    <property type="match status" value="1"/>
</dbReference>
<evidence type="ECO:0000259" key="16">
    <source>
        <dbReference type="PROSITE" id="PS50112"/>
    </source>
</evidence>
<dbReference type="InterPro" id="IPR036097">
    <property type="entry name" value="HisK_dim/P_sf"/>
</dbReference>
<dbReference type="Gene3D" id="1.10.287.130">
    <property type="match status" value="1"/>
</dbReference>
<keyword evidence="4" id="KW-1003">Cell membrane</keyword>
<dbReference type="FunFam" id="3.30.565.10:FF:000010">
    <property type="entry name" value="Sensor histidine kinase RcsC"/>
    <property type="match status" value="1"/>
</dbReference>
<dbReference type="InterPro" id="IPR000700">
    <property type="entry name" value="PAS-assoc_C"/>
</dbReference>
<dbReference type="InterPro" id="IPR011006">
    <property type="entry name" value="CheY-like_superfamily"/>
</dbReference>
<dbReference type="PROSITE" id="PS50894">
    <property type="entry name" value="HPT"/>
    <property type="match status" value="1"/>
</dbReference>
<dbReference type="Gene3D" id="3.30.450.20">
    <property type="entry name" value="PAS domain"/>
    <property type="match status" value="1"/>
</dbReference>
<dbReference type="PANTHER" id="PTHR45339">
    <property type="entry name" value="HYBRID SIGNAL TRANSDUCTION HISTIDINE KINASE J"/>
    <property type="match status" value="1"/>
</dbReference>
<protein>
    <recommendedName>
        <fullName evidence="3">histidine kinase</fullName>
        <ecNumber evidence="3">2.7.13.3</ecNumber>
    </recommendedName>
</protein>
<evidence type="ECO:0000259" key="18">
    <source>
        <dbReference type="PROSITE" id="PS50894"/>
    </source>
</evidence>
<dbReference type="Pfam" id="PF00072">
    <property type="entry name" value="Response_reg"/>
    <property type="match status" value="1"/>
</dbReference>
<dbReference type="InterPro" id="IPR003594">
    <property type="entry name" value="HATPase_dom"/>
</dbReference>
<evidence type="ECO:0000259" key="14">
    <source>
        <dbReference type="PROSITE" id="PS50109"/>
    </source>
</evidence>
<dbReference type="CDD" id="cd17546">
    <property type="entry name" value="REC_hyHK_CKI1_RcsC-like"/>
    <property type="match status" value="1"/>
</dbReference>
<feature type="modified residue" description="Phosphohistidine" evidence="12">
    <location>
        <position position="618"/>
    </location>
</feature>
<dbReference type="CDD" id="cd00082">
    <property type="entry name" value="HisKA"/>
    <property type="match status" value="1"/>
</dbReference>
<dbReference type="EMBL" id="BMYV01000002">
    <property type="protein sequence ID" value="GGX69778.1"/>
    <property type="molecule type" value="Genomic_DNA"/>
</dbReference>
<dbReference type="PROSITE" id="PS50110">
    <property type="entry name" value="RESPONSE_REGULATORY"/>
    <property type="match status" value="1"/>
</dbReference>
<dbReference type="Gene3D" id="1.20.120.160">
    <property type="entry name" value="HPT domain"/>
    <property type="match status" value="1"/>
</dbReference>
<evidence type="ECO:0000256" key="10">
    <source>
        <dbReference type="ARBA" id="ARBA00023012"/>
    </source>
</evidence>
<evidence type="ECO:0000313" key="19">
    <source>
        <dbReference type="EMBL" id="GGX69778.1"/>
    </source>
</evidence>
<dbReference type="Gene3D" id="3.40.50.2300">
    <property type="match status" value="1"/>
</dbReference>
<name>A0A918KMU6_9PROT</name>
<dbReference type="InterPro" id="IPR005467">
    <property type="entry name" value="His_kinase_dom"/>
</dbReference>
<dbReference type="PANTHER" id="PTHR45339:SF1">
    <property type="entry name" value="HYBRID SIGNAL TRANSDUCTION HISTIDINE KINASE J"/>
    <property type="match status" value="1"/>
</dbReference>
<evidence type="ECO:0000256" key="2">
    <source>
        <dbReference type="ARBA" id="ARBA00004651"/>
    </source>
</evidence>
<dbReference type="SUPFAM" id="SSF55874">
    <property type="entry name" value="ATPase domain of HSP90 chaperone/DNA topoisomerase II/histidine kinase"/>
    <property type="match status" value="1"/>
</dbReference>
<dbReference type="InterPro" id="IPR004358">
    <property type="entry name" value="Sig_transdc_His_kin-like_C"/>
</dbReference>
<dbReference type="GO" id="GO:0005886">
    <property type="term" value="C:plasma membrane"/>
    <property type="evidence" value="ECO:0007669"/>
    <property type="project" value="UniProtKB-SubCell"/>
</dbReference>
<keyword evidence="8" id="KW-0067">ATP-binding</keyword>
<keyword evidence="7" id="KW-0547">Nucleotide-binding</keyword>
<dbReference type="Pfam" id="PF02518">
    <property type="entry name" value="HATPase_c"/>
    <property type="match status" value="1"/>
</dbReference>
<dbReference type="GO" id="GO:0005524">
    <property type="term" value="F:ATP binding"/>
    <property type="evidence" value="ECO:0007669"/>
    <property type="project" value="UniProtKB-KW"/>
</dbReference>
<keyword evidence="10" id="KW-0902">Two-component regulatory system</keyword>
<dbReference type="PROSITE" id="PS50113">
    <property type="entry name" value="PAC"/>
    <property type="match status" value="1"/>
</dbReference>
<feature type="modified residue" description="4-aspartylphosphate" evidence="13">
    <location>
        <position position="480"/>
    </location>
</feature>
<dbReference type="EC" id="2.7.13.3" evidence="3"/>
<evidence type="ECO:0000256" key="13">
    <source>
        <dbReference type="PROSITE-ProRule" id="PRU00169"/>
    </source>
</evidence>
<keyword evidence="9" id="KW-1133">Transmembrane helix</keyword>
<dbReference type="Proteomes" id="UP000600865">
    <property type="component" value="Unassembled WGS sequence"/>
</dbReference>
<evidence type="ECO:0000256" key="6">
    <source>
        <dbReference type="ARBA" id="ARBA00022692"/>
    </source>
</evidence>
<dbReference type="RefSeq" id="WP_189585058.1">
    <property type="nucleotide sequence ID" value="NZ_BMYV01000002.1"/>
</dbReference>
<dbReference type="Pfam" id="PF13426">
    <property type="entry name" value="PAS_9"/>
    <property type="match status" value="1"/>
</dbReference>
<evidence type="ECO:0000256" key="8">
    <source>
        <dbReference type="ARBA" id="ARBA00022840"/>
    </source>
</evidence>
<dbReference type="CDD" id="cd00130">
    <property type="entry name" value="PAS"/>
    <property type="match status" value="1"/>
</dbReference>
<dbReference type="PROSITE" id="PS50112">
    <property type="entry name" value="PAS"/>
    <property type="match status" value="1"/>
</dbReference>
<feature type="domain" description="Response regulatory" evidence="15">
    <location>
        <begin position="431"/>
        <end position="548"/>
    </location>
</feature>
<sequence length="680" mass="74342">MIDGLLLVASAALPSFLLGYALRKFTLKWEKKAETAKQELALQAEQLSATVSASLDGIIIINAEGHVLEFSKSAERIFGYKKEDIFGRSMAALIVPERYRDAHNAGMARMRDTGKANILGQRIEIEAVRANGEEFMSELAISRSRSSSGDIFIAYIRDISEAKAAEKALLDAKEAAELANKAKTQFISAMSHEIRTPFNAVLGILDILGDTDLTIDQKQLIQTADRTSKSLLRIINDVLDYARISSGTVKVRETPFYAADVFDDVYRLFAMQAKEQAIDLVVKTEGAAKIYLSGDVGRIRQILMNFVSNAIKHTVNGKVELIVDTIQTGPEKWNLTCRVKDTGVGIKADKLDRLFEEFYMVDDVDTRASEGTGLGLTICKVLITMMNGEIGVESDVGRGSNFWIKIPLAEALAPVASEVEDVTLADISGKEILLAEDNVTNRMVVTRILKKHGARIVEAVNGVEALSILNVQAFDLLLTDIFMPEMGGKELVRLLRNGDSANAKIPVIALTAMGDMHEAEELKSYGVDQVVLKPFNTRDLINAVGEQCKRHQNKQSLLKSDVSKVPAIKLSGGLLDGLDPEDLVEIRGQFKTDLTDVTASLRSAIASQDYEGAKFASHTLKGLAGLYGLAELSEHAALTNSHCFPDRLEEMVKHGSRAIKIAEISLLNLDDLFGINEEAA</sequence>
<evidence type="ECO:0000313" key="20">
    <source>
        <dbReference type="Proteomes" id="UP000600865"/>
    </source>
</evidence>
<gene>
    <name evidence="19" type="ORF">GCM10011309_19760</name>
</gene>
<evidence type="ECO:0000256" key="11">
    <source>
        <dbReference type="ARBA" id="ARBA00023136"/>
    </source>
</evidence>
<dbReference type="SUPFAM" id="SSF55785">
    <property type="entry name" value="PYP-like sensor domain (PAS domain)"/>
    <property type="match status" value="1"/>
</dbReference>
<evidence type="ECO:0000259" key="17">
    <source>
        <dbReference type="PROSITE" id="PS50113"/>
    </source>
</evidence>
<keyword evidence="5 13" id="KW-0597">Phosphoprotein</keyword>
<dbReference type="SMART" id="SM00387">
    <property type="entry name" value="HATPase_c"/>
    <property type="match status" value="1"/>
</dbReference>
<evidence type="ECO:0000256" key="4">
    <source>
        <dbReference type="ARBA" id="ARBA00022475"/>
    </source>
</evidence>
<dbReference type="InterPro" id="IPR008207">
    <property type="entry name" value="Sig_transdc_His_kin_Hpt_dom"/>
</dbReference>
<dbReference type="InterPro" id="IPR003661">
    <property type="entry name" value="HisK_dim/P_dom"/>
</dbReference>
<comment type="subcellular location">
    <subcellularLocation>
        <location evidence="2">Cell membrane</location>
        <topology evidence="2">Multi-pass membrane protein</topology>
    </subcellularLocation>
</comment>
<feature type="domain" description="PAS" evidence="16">
    <location>
        <begin position="43"/>
        <end position="97"/>
    </location>
</feature>
<proteinExistence type="predicted"/>
<dbReference type="InterPro" id="IPR036890">
    <property type="entry name" value="HATPase_C_sf"/>
</dbReference>
<evidence type="ECO:0000256" key="1">
    <source>
        <dbReference type="ARBA" id="ARBA00000085"/>
    </source>
</evidence>
<comment type="catalytic activity">
    <reaction evidence="1">
        <text>ATP + protein L-histidine = ADP + protein N-phospho-L-histidine.</text>
        <dbReference type="EC" id="2.7.13.3"/>
    </reaction>
</comment>
<dbReference type="InterPro" id="IPR000014">
    <property type="entry name" value="PAS"/>
</dbReference>
<feature type="domain" description="Histidine kinase" evidence="14">
    <location>
        <begin position="189"/>
        <end position="410"/>
    </location>
</feature>
<evidence type="ECO:0000256" key="9">
    <source>
        <dbReference type="ARBA" id="ARBA00022989"/>
    </source>
</evidence>
<reference evidence="19 20" key="1">
    <citation type="journal article" date="2014" name="Int. J. Syst. Evol. Microbiol.">
        <title>Complete genome sequence of Corynebacterium casei LMG S-19264T (=DSM 44701T), isolated from a smear-ripened cheese.</title>
        <authorList>
            <consortium name="US DOE Joint Genome Institute (JGI-PGF)"/>
            <person name="Walter F."/>
            <person name="Albersmeier A."/>
            <person name="Kalinowski J."/>
            <person name="Ruckert C."/>
        </authorList>
    </citation>
    <scope>NUCLEOTIDE SEQUENCE [LARGE SCALE GENOMIC DNA]</scope>
    <source>
        <strain evidence="19 20">KCTC 23968</strain>
    </source>
</reference>